<dbReference type="SUPFAM" id="SSF63748">
    <property type="entry name" value="Tudor/PWWP/MBT"/>
    <property type="match status" value="1"/>
</dbReference>
<feature type="compositionally biased region" description="Polar residues" evidence="2">
    <location>
        <begin position="261"/>
        <end position="271"/>
    </location>
</feature>
<dbReference type="CDD" id="cd06080">
    <property type="entry name" value="PWWP_MUM1-like"/>
    <property type="match status" value="1"/>
</dbReference>
<evidence type="ECO:0000313" key="7">
    <source>
        <dbReference type="Proteomes" id="UP000472240"/>
    </source>
</evidence>
<dbReference type="InterPro" id="IPR040263">
    <property type="entry name" value="PWP3A_3B_4"/>
</dbReference>
<feature type="compositionally biased region" description="Basic residues" evidence="2">
    <location>
        <begin position="126"/>
        <end position="143"/>
    </location>
</feature>
<feature type="region of interest" description="Disordered" evidence="2">
    <location>
        <begin position="247"/>
        <end position="356"/>
    </location>
</feature>
<reference evidence="6" key="4">
    <citation type="submission" date="2025-08" db="UniProtKB">
        <authorList>
            <consortium name="Ensembl"/>
        </authorList>
    </citation>
    <scope>IDENTIFICATION</scope>
</reference>
<accession>A0A671E5H7</accession>
<dbReference type="InParanoid" id="A0A671E5H7"/>
<dbReference type="Pfam" id="PF20887">
    <property type="entry name" value="PWP3A-B_N"/>
    <property type="match status" value="1"/>
</dbReference>
<feature type="compositionally biased region" description="Polar residues" evidence="2">
    <location>
        <begin position="285"/>
        <end position="294"/>
    </location>
</feature>
<evidence type="ECO:0000313" key="6">
    <source>
        <dbReference type="Ensembl" id="ENSRFEP00010008496.1"/>
    </source>
</evidence>
<dbReference type="GeneTree" id="ENSGT00390000001700"/>
<evidence type="ECO:0000259" key="3">
    <source>
        <dbReference type="Pfam" id="PF20884"/>
    </source>
</evidence>
<dbReference type="FunFam" id="2.30.30.140:FF:000063">
    <property type="entry name" value="PWWP domain-containing DNA repair factor 3A"/>
    <property type="match status" value="1"/>
</dbReference>
<dbReference type="Gene3D" id="6.10.300.20">
    <property type="match status" value="1"/>
</dbReference>
<dbReference type="InterPro" id="IPR035504">
    <property type="entry name" value="MUM1-like_PWWP"/>
</dbReference>
<dbReference type="Ensembl" id="ENSRFET00010009338.1">
    <property type="protein sequence ID" value="ENSRFEP00010008496.1"/>
    <property type="gene ID" value="ENSRFEG00010005799.1"/>
</dbReference>
<evidence type="ECO:0000259" key="5">
    <source>
        <dbReference type="Pfam" id="PF20887"/>
    </source>
</evidence>
<protein>
    <recommendedName>
        <fullName evidence="8">PWWP domain containing 3A, DNA repair factor</fullName>
    </recommendedName>
</protein>
<name>A0A671E5H7_RHIFE</name>
<sequence length="678" mass="76070">MESEYVLCNWKGRFWPAKVLSRSRTSPQTKRKQSCPLQVEILSVHKKIQVKNRDVKILNESQIESIASSLVAQSKASFSPGEEAAYRSALTMALEILKERAKLGQARASDDPEATTQSQTGPQKPSRSKYQKPKGNSPRHLRKRENPTSLLPPSGGEDTPDGDKEQVRTSMAPVPKESQAKSSQSSSVGSNFPSLSEDNRMKEGKRKRVPSRVLCQCCTVEEESAGGKGGGVLPSRPPGFIASVPKAVKAEARGTRPKTLAVSSESSTFSGNGKDPAQGAWEPESQGTAASSSDPKLRLPDSLHSGSRKRKLKVPDREKRQQEPQPLVGSKAIHPTTATKKKGTKEAARATSTAFPQEPCPITKGAMVWFKFQSHPYWPAMVKSVNHTEQTARVVLIEENMHHEKRGIQVPLRRLKHLDCKEKEKLIKRAGRLYEQSVNWCFSLISHYREGLSRGSFRGSFLDYYAADISYPMRKDIQEGNLYLEFPKVNYADLEDSEEESSPDGKPHRKLLPDRMRAARDRVNQKLVDFIVKTKGADHHLLDIVKGRKESRWLASFLKSERYVICVETYLEDEDQLDVVAKHLQEIYKQIDRNKLALTRDDKVSFVLEVLLPEAIICSIAALDGVGYKEAEEKYLRGPPVHAREKELFDRNILKTVRKRGRARLMNGSSTWSPHMGE</sequence>
<reference evidence="6 7" key="1">
    <citation type="journal article" date="2015" name="Annu Rev Anim Biosci">
        <title>The Genome 10K Project: a way forward.</title>
        <authorList>
            <person name="Koepfli K.P."/>
            <person name="Paten B."/>
            <person name="O'Brien S.J."/>
            <person name="Koepfli K.P."/>
            <person name="Paten B."/>
            <person name="Antunes A."/>
            <person name="Belov K."/>
            <person name="Bustamante C."/>
            <person name="Castoe T.A."/>
            <person name="Clawson H."/>
            <person name="Crawford A.J."/>
            <person name="Diekhans M."/>
            <person name="Distel D."/>
            <person name="Durbin R."/>
            <person name="Earl D."/>
            <person name="Fujita M.K."/>
            <person name="Gamble T."/>
            <person name="Georges A."/>
            <person name="Gemmell N."/>
            <person name="Gilbert M.T."/>
            <person name="Graves J.M."/>
            <person name="Green R.E."/>
            <person name="Hickey G."/>
            <person name="Jarvis E.D."/>
            <person name="Johnson W."/>
            <person name="Komissarov A."/>
            <person name="Korf I."/>
            <person name="Kuhn R."/>
            <person name="Larkin D.M."/>
            <person name="Lewin H."/>
            <person name="Lopez J.V."/>
            <person name="Ma J."/>
            <person name="Marques-Bonet T."/>
            <person name="Miller W."/>
            <person name="Murphy R."/>
            <person name="Pevzner P."/>
            <person name="Shapiro B."/>
            <person name="Steiner C."/>
            <person name="Tamazian G."/>
            <person name="Venkatesh B."/>
            <person name="Wang J."/>
            <person name="Wayne R."/>
            <person name="Wiley E."/>
            <person name="Yang H."/>
            <person name="Zhang G."/>
            <person name="Haussler D."/>
            <person name="Ryder O."/>
            <person name="O'Brien S.J."/>
        </authorList>
    </citation>
    <scope>NUCLEOTIDE SEQUENCE</scope>
</reference>
<evidence type="ECO:0000256" key="1">
    <source>
        <dbReference type="ARBA" id="ARBA00008188"/>
    </source>
</evidence>
<dbReference type="Pfam" id="PF20886">
    <property type="entry name" value="PWP3A-B_C"/>
    <property type="match status" value="1"/>
</dbReference>
<feature type="compositionally biased region" description="Polar residues" evidence="2">
    <location>
        <begin position="114"/>
        <end position="125"/>
    </location>
</feature>
<feature type="compositionally biased region" description="Basic and acidic residues" evidence="2">
    <location>
        <begin position="313"/>
        <end position="322"/>
    </location>
</feature>
<feature type="domain" description="MUM1-like PWWP" evidence="3">
    <location>
        <begin position="364"/>
        <end position="441"/>
    </location>
</feature>
<dbReference type="Proteomes" id="UP000472240">
    <property type="component" value="Chromosome 1"/>
</dbReference>
<dbReference type="InterPro" id="IPR048765">
    <property type="entry name" value="PWP3A_3B_4_N"/>
</dbReference>
<reference evidence="6" key="5">
    <citation type="submission" date="2025-09" db="UniProtKB">
        <authorList>
            <consortium name="Ensembl"/>
        </authorList>
    </citation>
    <scope>IDENTIFICATION</scope>
</reference>
<dbReference type="PANTHER" id="PTHR31333">
    <property type="entry name" value="PWWP DOMAIN-CONTAINING DNA REPAIR FACTOR 3 FAMILY MEMBER"/>
    <property type="match status" value="1"/>
</dbReference>
<feature type="region of interest" description="Disordered" evidence="2">
    <location>
        <begin position="103"/>
        <end position="214"/>
    </location>
</feature>
<dbReference type="AlphaFoldDB" id="A0A671E5H7"/>
<feature type="compositionally biased region" description="Low complexity" evidence="2">
    <location>
        <begin position="180"/>
        <end position="194"/>
    </location>
</feature>
<feature type="domain" description="PWWP" evidence="4">
    <location>
        <begin position="513"/>
        <end position="653"/>
    </location>
</feature>
<keyword evidence="7" id="KW-1185">Reference proteome</keyword>
<reference evidence="6 7" key="2">
    <citation type="journal article" date="2018" name="Annu Rev Anim Biosci">
        <title>Bat Biology, Genomes, and the Bat1K Project: To Generate Chromosome-Level Genomes for All Living Bat Species.</title>
        <authorList>
            <person name="Teeling E.C."/>
            <person name="Vernes S.C."/>
            <person name="Davalos L.M."/>
            <person name="Ray D.A."/>
            <person name="Gilbert M.T.P."/>
            <person name="Myers E."/>
        </authorList>
    </citation>
    <scope>NUCLEOTIDE SEQUENCE</scope>
</reference>
<reference evidence="7" key="3">
    <citation type="submission" date="2018-12" db="EMBL/GenBank/DDBJ databases">
        <title>G10K-VGP greater horseshoe bat female genome, primary haplotype.</title>
        <authorList>
            <person name="Teeling E."/>
            <person name="Myers G."/>
            <person name="Vernes S."/>
            <person name="Pippel M."/>
            <person name="Winkler S."/>
            <person name="Fedrigo O."/>
            <person name="Rhie A."/>
            <person name="Koren S."/>
            <person name="Phillippy A."/>
            <person name="Lewin H."/>
            <person name="Damas J."/>
            <person name="Howe K."/>
            <person name="Mountcastle J."/>
            <person name="Jarvis E.D."/>
        </authorList>
    </citation>
    <scope>NUCLEOTIDE SEQUENCE [LARGE SCALE GENOMIC DNA]</scope>
</reference>
<proteinExistence type="inferred from homology"/>
<feature type="domain" description="PWWP" evidence="5">
    <location>
        <begin position="5"/>
        <end position="99"/>
    </location>
</feature>
<dbReference type="Gene3D" id="2.30.30.140">
    <property type="match status" value="1"/>
</dbReference>
<dbReference type="Pfam" id="PF20884">
    <property type="entry name" value="MUM1-like_PWWP"/>
    <property type="match status" value="1"/>
</dbReference>
<evidence type="ECO:0000259" key="4">
    <source>
        <dbReference type="Pfam" id="PF20886"/>
    </source>
</evidence>
<evidence type="ECO:0000256" key="2">
    <source>
        <dbReference type="SAM" id="MobiDB-lite"/>
    </source>
</evidence>
<evidence type="ECO:0008006" key="8">
    <source>
        <dbReference type="Google" id="ProtNLM"/>
    </source>
</evidence>
<organism evidence="6 7">
    <name type="scientific">Rhinolophus ferrumequinum</name>
    <name type="common">Greater horseshoe bat</name>
    <dbReference type="NCBI Taxonomy" id="59479"/>
    <lineage>
        <taxon>Eukaryota</taxon>
        <taxon>Metazoa</taxon>
        <taxon>Chordata</taxon>
        <taxon>Craniata</taxon>
        <taxon>Vertebrata</taxon>
        <taxon>Euteleostomi</taxon>
        <taxon>Mammalia</taxon>
        <taxon>Eutheria</taxon>
        <taxon>Laurasiatheria</taxon>
        <taxon>Chiroptera</taxon>
        <taxon>Yinpterochiroptera</taxon>
        <taxon>Rhinolophoidea</taxon>
        <taxon>Rhinolophidae</taxon>
        <taxon>Rhinolophinae</taxon>
        <taxon>Rhinolophus</taxon>
    </lineage>
</organism>
<comment type="similarity">
    <text evidence="1">Belongs to the PWWP3A family.</text>
</comment>
<dbReference type="PANTHER" id="PTHR31333:SF2">
    <property type="entry name" value="PWWP DOMAIN-CONTAINING DNA REPAIR FACTOR 4"/>
    <property type="match status" value="1"/>
</dbReference>
<dbReference type="InterPro" id="IPR048795">
    <property type="entry name" value="PWP3A_3B_4_C"/>
</dbReference>
<dbReference type="OMA" id="CKRILPD"/>